<keyword evidence="2" id="KW-1185">Reference proteome</keyword>
<sequence>MDYLFDNTFKLISHGNREVLSMDLNKIDVEAVKKDIYKTVQPVIDAQPMPSVNLQCCIID</sequence>
<dbReference type="AlphaFoldDB" id="A0A133XTU8"/>
<protein>
    <submittedName>
        <fullName evidence="1">Uncharacterized protein</fullName>
    </submittedName>
</protein>
<dbReference type="Proteomes" id="UP000070675">
    <property type="component" value="Unassembled WGS sequence"/>
</dbReference>
<organism evidence="1 2">
    <name type="scientific">Atopobium deltae</name>
    <dbReference type="NCBI Taxonomy" id="1393034"/>
    <lineage>
        <taxon>Bacteria</taxon>
        <taxon>Bacillati</taxon>
        <taxon>Actinomycetota</taxon>
        <taxon>Coriobacteriia</taxon>
        <taxon>Coriobacteriales</taxon>
        <taxon>Atopobiaceae</taxon>
        <taxon>Atopobium</taxon>
    </lineage>
</organism>
<proteinExistence type="predicted"/>
<accession>A0A133XTU8</accession>
<dbReference type="EMBL" id="LSCR01000016">
    <property type="protein sequence ID" value="KXB34339.1"/>
    <property type="molecule type" value="Genomic_DNA"/>
</dbReference>
<comment type="caution">
    <text evidence="1">The sequence shown here is derived from an EMBL/GenBank/DDBJ whole genome shotgun (WGS) entry which is preliminary data.</text>
</comment>
<gene>
    <name evidence="1" type="ORF">HMPREF3192_00885</name>
</gene>
<evidence type="ECO:0000313" key="1">
    <source>
        <dbReference type="EMBL" id="KXB34339.1"/>
    </source>
</evidence>
<dbReference type="PATRIC" id="fig|1393034.3.peg.854"/>
<evidence type="ECO:0000313" key="2">
    <source>
        <dbReference type="Proteomes" id="UP000070675"/>
    </source>
</evidence>
<reference evidence="2" key="1">
    <citation type="submission" date="2016-01" db="EMBL/GenBank/DDBJ databases">
        <authorList>
            <person name="Mitreva M."/>
            <person name="Pepin K.H."/>
            <person name="Mihindukulasuriya K.A."/>
            <person name="Fulton R."/>
            <person name="Fronick C."/>
            <person name="O'Laughlin M."/>
            <person name="Miner T."/>
            <person name="Herter B."/>
            <person name="Rosa B.A."/>
            <person name="Cordes M."/>
            <person name="Tomlinson C."/>
            <person name="Wollam A."/>
            <person name="Palsikar V.B."/>
            <person name="Mardis E.R."/>
            <person name="Wilson R.K."/>
        </authorList>
    </citation>
    <scope>NUCLEOTIDE SEQUENCE [LARGE SCALE GENOMIC DNA]</scope>
    <source>
        <strain evidence="2">DNF00019</strain>
    </source>
</reference>
<name>A0A133XTU8_9ACTN</name>